<gene>
    <name evidence="12" type="ordered locus">Tmar_1863</name>
</gene>
<dbReference type="InterPro" id="IPR011032">
    <property type="entry name" value="GroES-like_sf"/>
</dbReference>
<dbReference type="Gene3D" id="3.90.180.10">
    <property type="entry name" value="Medium-chain alcohol dehydrogenases, catalytic domain"/>
    <property type="match status" value="1"/>
</dbReference>
<dbReference type="GO" id="GO:0008270">
    <property type="term" value="F:zinc ion binding"/>
    <property type="evidence" value="ECO:0007669"/>
    <property type="project" value="InterPro"/>
</dbReference>
<dbReference type="PANTHER" id="PTHR42940">
    <property type="entry name" value="ALCOHOL DEHYDROGENASE 1-RELATED"/>
    <property type="match status" value="1"/>
</dbReference>
<evidence type="ECO:0000256" key="6">
    <source>
        <dbReference type="ARBA" id="ARBA00022833"/>
    </source>
</evidence>
<dbReference type="InterPro" id="IPR020843">
    <property type="entry name" value="ER"/>
</dbReference>
<dbReference type="InterPro" id="IPR036291">
    <property type="entry name" value="NAD(P)-bd_dom_sf"/>
</dbReference>
<dbReference type="InterPro" id="IPR013149">
    <property type="entry name" value="ADH-like_C"/>
</dbReference>
<comment type="catalytic activity">
    <reaction evidence="9">
        <text>a primary alcohol + NAD(+) = an aldehyde + NADH + H(+)</text>
        <dbReference type="Rhea" id="RHEA:10736"/>
        <dbReference type="ChEBI" id="CHEBI:15378"/>
        <dbReference type="ChEBI" id="CHEBI:15734"/>
        <dbReference type="ChEBI" id="CHEBI:17478"/>
        <dbReference type="ChEBI" id="CHEBI:57540"/>
        <dbReference type="ChEBI" id="CHEBI:57945"/>
        <dbReference type="EC" id="1.1.1.1"/>
    </reaction>
</comment>
<evidence type="ECO:0000256" key="2">
    <source>
        <dbReference type="ARBA" id="ARBA00008072"/>
    </source>
</evidence>
<dbReference type="SMART" id="SM00829">
    <property type="entry name" value="PKS_ER"/>
    <property type="match status" value="1"/>
</dbReference>
<dbReference type="RefSeq" id="WP_013496264.1">
    <property type="nucleotide sequence ID" value="NC_014831.1"/>
</dbReference>
<dbReference type="EMBL" id="CP002344">
    <property type="protein sequence ID" value="ADU51963.1"/>
    <property type="molecule type" value="Genomic_DNA"/>
</dbReference>
<keyword evidence="6 10" id="KW-0862">Zinc</keyword>
<evidence type="ECO:0000256" key="8">
    <source>
        <dbReference type="ARBA" id="ARBA00049164"/>
    </source>
</evidence>
<keyword evidence="5 10" id="KW-0479">Metal-binding</keyword>
<dbReference type="OrthoDB" id="9769198at2"/>
<dbReference type="HOGENOM" id="CLU_026673_11_2_9"/>
<organism evidence="12 13">
    <name type="scientific">Thermaerobacter marianensis (strain ATCC 700841 / DSM 12885 / JCM 10246 / 7p75a)</name>
    <dbReference type="NCBI Taxonomy" id="644966"/>
    <lineage>
        <taxon>Bacteria</taxon>
        <taxon>Bacillati</taxon>
        <taxon>Bacillota</taxon>
        <taxon>Clostridia</taxon>
        <taxon>Eubacteriales</taxon>
        <taxon>Clostridiales Family XVII. Incertae Sedis</taxon>
        <taxon>Thermaerobacter</taxon>
    </lineage>
</organism>
<feature type="domain" description="Enoyl reductase (ER)" evidence="11">
    <location>
        <begin position="8"/>
        <end position="339"/>
    </location>
</feature>
<dbReference type="STRING" id="644966.Tmar_1863"/>
<comment type="cofactor">
    <cofactor evidence="1 10">
        <name>Zn(2+)</name>
        <dbReference type="ChEBI" id="CHEBI:29105"/>
    </cofactor>
</comment>
<dbReference type="Pfam" id="PF08240">
    <property type="entry name" value="ADH_N"/>
    <property type="match status" value="1"/>
</dbReference>
<dbReference type="KEGG" id="tmr:Tmar_1863"/>
<dbReference type="GO" id="GO:0004022">
    <property type="term" value="F:alcohol dehydrogenase (NAD+) activity"/>
    <property type="evidence" value="ECO:0007669"/>
    <property type="project" value="UniProtKB-EC"/>
</dbReference>
<dbReference type="InterPro" id="IPR002328">
    <property type="entry name" value="ADH_Zn_CS"/>
</dbReference>
<dbReference type="Proteomes" id="UP000008915">
    <property type="component" value="Chromosome"/>
</dbReference>
<proteinExistence type="inferred from homology"/>
<comment type="similarity">
    <text evidence="2 10">Belongs to the zinc-containing alcohol dehydrogenase family.</text>
</comment>
<evidence type="ECO:0000256" key="10">
    <source>
        <dbReference type="RuleBase" id="RU361277"/>
    </source>
</evidence>
<sequence length="342" mass="36108">MKAARLVAYNQRLRLEEVAEPEITGPHDVIVKIGGAGVCHTDLHLIQGVWAETLGVDLPYTLGHENAGWVHAVGAAVTTVQVGDPVIVHPVMSCGTCLACRRGEDMHCENLVFPGLTVDGGFAEYLKTNERALIKLPPGVDPADVAPYADAGITAYRAVRKVAPLARPGTTAVVVGVGGLGHIAVQLLRELGNATIIAVDTHEGRLGMALELGAAHAVRAGEKAVSSVRSLTGGRGADIVIDFVGSDVTHRQGVEMLRKGGTYSIVGYGGQLSVPSLAMINNEFTIVGNLVGNYSELWELMQLHAQGKVKLHTSRYALDEVNAVLERLEHGQVNGRAVLVPA</sequence>
<keyword evidence="7" id="KW-0560">Oxidoreductase</keyword>
<comment type="catalytic activity">
    <reaction evidence="8">
        <text>a secondary alcohol + NAD(+) = a ketone + NADH + H(+)</text>
        <dbReference type="Rhea" id="RHEA:10740"/>
        <dbReference type="ChEBI" id="CHEBI:15378"/>
        <dbReference type="ChEBI" id="CHEBI:17087"/>
        <dbReference type="ChEBI" id="CHEBI:35681"/>
        <dbReference type="ChEBI" id="CHEBI:57540"/>
        <dbReference type="ChEBI" id="CHEBI:57945"/>
        <dbReference type="EC" id="1.1.1.1"/>
    </reaction>
</comment>
<evidence type="ECO:0000256" key="7">
    <source>
        <dbReference type="ARBA" id="ARBA00023002"/>
    </source>
</evidence>
<accession>E6SIF2</accession>
<evidence type="ECO:0000256" key="1">
    <source>
        <dbReference type="ARBA" id="ARBA00001947"/>
    </source>
</evidence>
<evidence type="ECO:0000256" key="9">
    <source>
        <dbReference type="ARBA" id="ARBA00049243"/>
    </source>
</evidence>
<evidence type="ECO:0000256" key="4">
    <source>
        <dbReference type="ARBA" id="ARBA00016352"/>
    </source>
</evidence>
<dbReference type="Gene3D" id="3.40.50.720">
    <property type="entry name" value="NAD(P)-binding Rossmann-like Domain"/>
    <property type="match status" value="1"/>
</dbReference>
<dbReference type="InterPro" id="IPR013154">
    <property type="entry name" value="ADH-like_N"/>
</dbReference>
<reference evidence="12 13" key="1">
    <citation type="journal article" date="2010" name="Stand. Genomic Sci.">
        <title>Complete genome sequence of Thermaerobacter marianensis type strain (7p75a).</title>
        <authorList>
            <person name="Han C."/>
            <person name="Gu W."/>
            <person name="Zhang X."/>
            <person name="Lapidus A."/>
            <person name="Nolan M."/>
            <person name="Copeland A."/>
            <person name="Lucas S."/>
            <person name="Del Rio T.G."/>
            <person name="Tice H."/>
            <person name="Cheng J.F."/>
            <person name="Tapia R."/>
            <person name="Goodwin L."/>
            <person name="Pitluck S."/>
            <person name="Pagani I."/>
            <person name="Ivanova N."/>
            <person name="Mavromatis K."/>
            <person name="Mikhailova N."/>
            <person name="Pati A."/>
            <person name="Chen A."/>
            <person name="Palaniappan K."/>
            <person name="Land M."/>
            <person name="Hauser L."/>
            <person name="Chang Y.J."/>
            <person name="Jeffries C.D."/>
            <person name="Schneider S."/>
            <person name="Rohde M."/>
            <person name="Goker M."/>
            <person name="Pukall R."/>
            <person name="Woyke T."/>
            <person name="Bristow J."/>
            <person name="Eisen J.A."/>
            <person name="Markowitz V."/>
            <person name="Hugenholtz P."/>
            <person name="Kyrpides N.C."/>
            <person name="Klenk H.P."/>
            <person name="Detter J.C."/>
        </authorList>
    </citation>
    <scope>NUCLEOTIDE SEQUENCE [LARGE SCALE GENOMIC DNA]</scope>
    <source>
        <strain evidence="13">ATCC 700841 / DSM 12885 / JCM 10246 / 7p75a</strain>
    </source>
</reference>
<evidence type="ECO:0000256" key="3">
    <source>
        <dbReference type="ARBA" id="ARBA00013190"/>
    </source>
</evidence>
<evidence type="ECO:0000259" key="11">
    <source>
        <dbReference type="SMART" id="SM00829"/>
    </source>
</evidence>
<evidence type="ECO:0000256" key="5">
    <source>
        <dbReference type="ARBA" id="ARBA00022723"/>
    </source>
</evidence>
<dbReference type="SUPFAM" id="SSF50129">
    <property type="entry name" value="GroES-like"/>
    <property type="match status" value="1"/>
</dbReference>
<dbReference type="AlphaFoldDB" id="E6SIF2"/>
<protein>
    <recommendedName>
        <fullName evidence="4">Alcohol dehydrogenase</fullName>
        <ecNumber evidence="3">1.1.1.1</ecNumber>
    </recommendedName>
</protein>
<name>E6SIF2_THEM7</name>
<keyword evidence="13" id="KW-1185">Reference proteome</keyword>
<dbReference type="SUPFAM" id="SSF51735">
    <property type="entry name" value="NAD(P)-binding Rossmann-fold domains"/>
    <property type="match status" value="1"/>
</dbReference>
<dbReference type="PANTHER" id="PTHR42940:SF8">
    <property type="entry name" value="VACUOLAR PROTEIN SORTING-ASSOCIATED PROTEIN 11"/>
    <property type="match status" value="1"/>
</dbReference>
<dbReference type="Pfam" id="PF00107">
    <property type="entry name" value="ADH_zinc_N"/>
    <property type="match status" value="1"/>
</dbReference>
<dbReference type="CDD" id="cd05284">
    <property type="entry name" value="arabinose_DH_like"/>
    <property type="match status" value="1"/>
</dbReference>
<reference evidence="13" key="2">
    <citation type="journal article" date="2010" name="Stand. Genomic Sci.">
        <title>Complete genome sequence of Thermaerobacter marianensis type strain (7p75aT).</title>
        <authorList>
            <person name="Han C."/>
            <person name="Gu W."/>
            <person name="Zhang X."/>
            <person name="Lapidus A."/>
            <person name="Nolan M."/>
            <person name="Copeland A."/>
            <person name="Lucas S."/>
            <person name="Glavina Del Rio T."/>
            <person name="Tice H."/>
            <person name="Cheng J."/>
            <person name="Tapia R."/>
            <person name="Goodwin L."/>
            <person name="Pitluck S."/>
            <person name="Pagani I."/>
            <person name="Ivanova N."/>
            <person name="Mavromatis K."/>
            <person name="Mikhailova N."/>
            <person name="Pati A."/>
            <person name="Chen A."/>
            <person name="Palaniappan K."/>
            <person name="Land M."/>
            <person name="Hauser L."/>
            <person name="Chang Y."/>
            <person name="Jeffries C."/>
            <person name="Schneider S."/>
            <person name="Rohde M."/>
            <person name="Goker M."/>
            <person name="Pukall R."/>
            <person name="Woyke T."/>
            <person name="Bristow J."/>
            <person name="Eisen J."/>
            <person name="Markowitz V."/>
            <person name="Hugenholtz P."/>
            <person name="Kyrpides N."/>
            <person name="Klenk H."/>
            <person name="Detter J."/>
        </authorList>
    </citation>
    <scope>NUCLEOTIDE SEQUENCE [LARGE SCALE GENOMIC DNA]</scope>
    <source>
        <strain evidence="13">ATCC 700841 / DSM 12885 / JCM 10246 / 7p75a</strain>
    </source>
</reference>
<dbReference type="PROSITE" id="PS00059">
    <property type="entry name" value="ADH_ZINC"/>
    <property type="match status" value="1"/>
</dbReference>
<evidence type="ECO:0000313" key="13">
    <source>
        <dbReference type="Proteomes" id="UP000008915"/>
    </source>
</evidence>
<evidence type="ECO:0000313" key="12">
    <source>
        <dbReference type="EMBL" id="ADU51963.1"/>
    </source>
</evidence>
<dbReference type="EC" id="1.1.1.1" evidence="3"/>
<dbReference type="eggNOG" id="COG1064">
    <property type="taxonomic scope" value="Bacteria"/>
</dbReference>